<name>A0A0D8Y6F0_DICVI</name>
<reference evidence="2 3" key="1">
    <citation type="submission" date="2013-11" db="EMBL/GenBank/DDBJ databases">
        <title>Draft genome of the bovine lungworm Dictyocaulus viviparus.</title>
        <authorList>
            <person name="Mitreva M."/>
        </authorList>
    </citation>
    <scope>NUCLEOTIDE SEQUENCE [LARGE SCALE GENOMIC DNA]</scope>
    <source>
        <strain evidence="2 3">HannoverDv2000</strain>
    </source>
</reference>
<keyword evidence="1" id="KW-0472">Membrane</keyword>
<proteinExistence type="predicted"/>
<dbReference type="Proteomes" id="UP000053766">
    <property type="component" value="Unassembled WGS sequence"/>
</dbReference>
<keyword evidence="1" id="KW-1133">Transmembrane helix</keyword>
<dbReference type="AlphaFoldDB" id="A0A0D8Y6F0"/>
<protein>
    <submittedName>
        <fullName evidence="2">Uncharacterized protein</fullName>
    </submittedName>
</protein>
<keyword evidence="3" id="KW-1185">Reference proteome</keyword>
<organism evidence="2 3">
    <name type="scientific">Dictyocaulus viviparus</name>
    <name type="common">Bovine lungworm</name>
    <dbReference type="NCBI Taxonomy" id="29172"/>
    <lineage>
        <taxon>Eukaryota</taxon>
        <taxon>Metazoa</taxon>
        <taxon>Ecdysozoa</taxon>
        <taxon>Nematoda</taxon>
        <taxon>Chromadorea</taxon>
        <taxon>Rhabditida</taxon>
        <taxon>Rhabditina</taxon>
        <taxon>Rhabditomorpha</taxon>
        <taxon>Strongyloidea</taxon>
        <taxon>Metastrongylidae</taxon>
        <taxon>Dictyocaulus</taxon>
    </lineage>
</organism>
<keyword evidence="1" id="KW-0812">Transmembrane</keyword>
<evidence type="ECO:0000313" key="2">
    <source>
        <dbReference type="EMBL" id="KJH51752.1"/>
    </source>
</evidence>
<gene>
    <name evidence="2" type="ORF">DICVIV_02063</name>
</gene>
<feature type="non-terminal residue" evidence="2">
    <location>
        <position position="1"/>
    </location>
</feature>
<reference evidence="3" key="2">
    <citation type="journal article" date="2016" name="Sci. Rep.">
        <title>Dictyocaulus viviparus genome, variome and transcriptome elucidate lungworm biology and support future intervention.</title>
        <authorList>
            <person name="McNulty S.N."/>
            <person name="Strube C."/>
            <person name="Rosa B.A."/>
            <person name="Martin J.C."/>
            <person name="Tyagi R."/>
            <person name="Choi Y.J."/>
            <person name="Wang Q."/>
            <person name="Hallsworth Pepin K."/>
            <person name="Zhang X."/>
            <person name="Ozersky P."/>
            <person name="Wilson R.K."/>
            <person name="Sternberg P.W."/>
            <person name="Gasser R.B."/>
            <person name="Mitreva M."/>
        </authorList>
    </citation>
    <scope>NUCLEOTIDE SEQUENCE [LARGE SCALE GENOMIC DNA]</scope>
    <source>
        <strain evidence="3">HannoverDv2000</strain>
    </source>
</reference>
<sequence length="222" mass="25108">ANKILGQYYDRSIQLFFLIVSVITHVVLHCTKKKTCATVDSRQKGGTTVVRKSLTPIIMDRTQRNFTEKTSRDHTLKEDKTQEMHKTEDEMNIKSALKLETMVTGDKKVKESEDIMNASATKHMKTAVEVDEQHSLEMYKTACSNEEYETAYDGELGKSSQASFNCSFEFCKKVKRISNVSICTEAQASTAVKLTELVIRVLVLQEFIPQLLHSSEDGIQTV</sequence>
<evidence type="ECO:0000313" key="3">
    <source>
        <dbReference type="Proteomes" id="UP000053766"/>
    </source>
</evidence>
<evidence type="ECO:0000256" key="1">
    <source>
        <dbReference type="SAM" id="Phobius"/>
    </source>
</evidence>
<feature type="transmembrane region" description="Helical" evidence="1">
    <location>
        <begin position="12"/>
        <end position="28"/>
    </location>
</feature>
<dbReference type="EMBL" id="KN716177">
    <property type="protein sequence ID" value="KJH51752.1"/>
    <property type="molecule type" value="Genomic_DNA"/>
</dbReference>
<accession>A0A0D8Y6F0</accession>